<accession>A0ABW1SPQ1</accession>
<protein>
    <submittedName>
        <fullName evidence="1">Poly(Glycerol-phosphate) alpha-glucosyltransferase</fullName>
    </submittedName>
</protein>
<evidence type="ECO:0000313" key="2">
    <source>
        <dbReference type="Proteomes" id="UP001596254"/>
    </source>
</evidence>
<dbReference type="RefSeq" id="WP_164508762.1">
    <property type="nucleotide sequence ID" value="NZ_JBHSSK010000004.1"/>
</dbReference>
<dbReference type="Proteomes" id="UP001596254">
    <property type="component" value="Unassembled WGS sequence"/>
</dbReference>
<dbReference type="EMBL" id="JBHSSK010000004">
    <property type="protein sequence ID" value="MFC6206068.1"/>
    <property type="molecule type" value="Genomic_DNA"/>
</dbReference>
<organism evidence="1 2">
    <name type="scientific">Levilactobacillus tongjiangensis</name>
    <dbReference type="NCBI Taxonomy" id="2486023"/>
    <lineage>
        <taxon>Bacteria</taxon>
        <taxon>Bacillati</taxon>
        <taxon>Bacillota</taxon>
        <taxon>Bacilli</taxon>
        <taxon>Lactobacillales</taxon>
        <taxon>Lactobacillaceae</taxon>
        <taxon>Levilactobacillus</taxon>
    </lineage>
</organism>
<sequence length="386" mass="45571">MNYFIDSDLGGVITGIEQAEFNRLKLFEEAKMPAKIVYLTYKPRMQEYAKKFGVQGRSFSMYDYFQDATQFKEVAHYDWQSYWQDTCHYQLQYVPSTRDIRVNKPDGTLLMYANFVDDDYTQVNYINYFDKDRQKIRRDTYDCRGFLSRTIFLEEKDITNSEIYFDQKGNVRIIKEYTVSHKKGKSFLSQIVLRNYRNKDYYFANEEALRTFFFDHLFDDDDLVFVDRQSEMAKSIQYTRKSVKMVMVFHNGHIRAGESVKLGRLKFGVYDYTLAHLDRASAFVTSTAQQTADLKDRYDSLPPVFTIPVSWTEPLPLTVKDFEARNPHRIISIARYSRQKQLHHQVKAVERLVPEFPDIELHLLGYGATVGAELVRSWTNTLRTTI</sequence>
<evidence type="ECO:0000313" key="1">
    <source>
        <dbReference type="EMBL" id="MFC6206068.1"/>
    </source>
</evidence>
<comment type="caution">
    <text evidence="1">The sequence shown here is derived from an EMBL/GenBank/DDBJ whole genome shotgun (WGS) entry which is preliminary data.</text>
</comment>
<keyword evidence="2" id="KW-1185">Reference proteome</keyword>
<gene>
    <name evidence="1" type="ORF">ACFP1G_00985</name>
</gene>
<dbReference type="SUPFAM" id="SSF53756">
    <property type="entry name" value="UDP-Glycosyltransferase/glycogen phosphorylase"/>
    <property type="match status" value="1"/>
</dbReference>
<name>A0ABW1SPQ1_9LACO</name>
<reference evidence="2" key="1">
    <citation type="journal article" date="2019" name="Int. J. Syst. Evol. Microbiol.">
        <title>The Global Catalogue of Microorganisms (GCM) 10K type strain sequencing project: providing services to taxonomists for standard genome sequencing and annotation.</title>
        <authorList>
            <consortium name="The Broad Institute Genomics Platform"/>
            <consortium name="The Broad Institute Genome Sequencing Center for Infectious Disease"/>
            <person name="Wu L."/>
            <person name="Ma J."/>
        </authorList>
    </citation>
    <scope>NUCLEOTIDE SEQUENCE [LARGE SCALE GENOMIC DNA]</scope>
    <source>
        <strain evidence="2">CCM 8905</strain>
    </source>
</reference>
<dbReference type="Gene3D" id="3.40.50.2000">
    <property type="entry name" value="Glycogen Phosphorylase B"/>
    <property type="match status" value="2"/>
</dbReference>
<proteinExistence type="predicted"/>